<evidence type="ECO:0000313" key="3">
    <source>
        <dbReference type="EMBL" id="AEF94240.1"/>
    </source>
</evidence>
<dbReference type="Pfam" id="PF20250">
    <property type="entry name" value="FapA_N"/>
    <property type="match status" value="1"/>
</dbReference>
<keyword evidence="4" id="KW-1185">Reference proteome</keyword>
<dbReference type="PANTHER" id="PTHR43155">
    <property type="entry name" value="CYCLIC DI-GMP PHOSPHODIESTERASE PA4108-RELATED"/>
    <property type="match status" value="1"/>
</dbReference>
<keyword evidence="3" id="KW-0378">Hydrolase</keyword>
<dbReference type="GO" id="GO:0003723">
    <property type="term" value="F:RNA binding"/>
    <property type="evidence" value="ECO:0007669"/>
    <property type="project" value="UniProtKB-KW"/>
</dbReference>
<dbReference type="EMBL" id="CP002736">
    <property type="protein sequence ID" value="AEF94240.1"/>
    <property type="molecule type" value="Genomic_DNA"/>
</dbReference>
<dbReference type="eggNOG" id="COG2206">
    <property type="taxonomic scope" value="Bacteria"/>
</dbReference>
<dbReference type="KEGG" id="dca:Desca_1382"/>
<name>F6B5B9_DESCC</name>
<dbReference type="RefSeq" id="WP_013810152.1">
    <property type="nucleotide sequence ID" value="NC_015565.1"/>
</dbReference>
<reference evidence="3" key="1">
    <citation type="submission" date="2011-05" db="EMBL/GenBank/DDBJ databases">
        <title>Complete sequence of Desulfotomaculum carboxydivorans CO-1-SRB.</title>
        <authorList>
            <consortium name="US DOE Joint Genome Institute"/>
            <person name="Lucas S."/>
            <person name="Han J."/>
            <person name="Lapidus A."/>
            <person name="Cheng J.-F."/>
            <person name="Goodwin L."/>
            <person name="Pitluck S."/>
            <person name="Peters L."/>
            <person name="Mikhailova N."/>
            <person name="Lu M."/>
            <person name="Han C."/>
            <person name="Tapia R."/>
            <person name="Land M."/>
            <person name="Hauser L."/>
            <person name="Kyrpides N."/>
            <person name="Ivanova N."/>
            <person name="Pagani I."/>
            <person name="Stams A."/>
            <person name="Plugge C."/>
            <person name="Muyzer G."/>
            <person name="Kuever J."/>
            <person name="Parshina S."/>
            <person name="Ivanova A."/>
            <person name="Nazina T."/>
            <person name="Woyke T."/>
        </authorList>
    </citation>
    <scope>NUCLEOTIDE SEQUENCE [LARGE SCALE GENOMIC DNA]</scope>
    <source>
        <strain evidence="3">CO-1-SRB</strain>
    </source>
</reference>
<protein>
    <submittedName>
        <fullName evidence="3">Metal dependent phosphohydrolase</fullName>
    </submittedName>
</protein>
<dbReference type="PROSITE" id="PS51832">
    <property type="entry name" value="HD_GYP"/>
    <property type="match status" value="1"/>
</dbReference>
<dbReference type="SUPFAM" id="SSF109604">
    <property type="entry name" value="HD-domain/PDEase-like"/>
    <property type="match status" value="1"/>
</dbReference>
<dbReference type="eggNOG" id="COG1315">
    <property type="taxonomic scope" value="Bacteria"/>
</dbReference>
<dbReference type="STRING" id="868595.Desca_1382"/>
<evidence type="ECO:0000256" key="1">
    <source>
        <dbReference type="PROSITE-ProRule" id="PRU00182"/>
    </source>
</evidence>
<dbReference type="InterPro" id="IPR046865">
    <property type="entry name" value="FapA_b_solenoid"/>
</dbReference>
<dbReference type="InterPro" id="IPR046866">
    <property type="entry name" value="FapA_N"/>
</dbReference>
<keyword evidence="1" id="KW-0694">RNA-binding</keyword>
<dbReference type="GO" id="GO:0016787">
    <property type="term" value="F:hydrolase activity"/>
    <property type="evidence" value="ECO:0007669"/>
    <property type="project" value="UniProtKB-KW"/>
</dbReference>
<gene>
    <name evidence="3" type="ordered locus">Desca_1382</name>
</gene>
<accession>F6B5B9</accession>
<proteinExistence type="predicted"/>
<sequence>MGQDIRQSGQNDPVYHQLINKVKEFDNSSIIAQLGDMTRSLLNALYSEDEAAKQHSQIVAFFAMSIARKLELKENDIKLAYLSGLLHDIGKLSIENEILCKPDKLNEEEYNKIKLYSTMGASAFSQIPQLKDLSTIIEHRHERFDGSGYPHQLAGENIPMLSRILAVAGSFVAMISSCTYKSPKSIKEAISELRELSGSIYDPRVVNAFLDWLENENIVVKQSPPSPLAYSAMGLAWVKDGKIYVQNPIEGGQKATVKPCAEVRLLVNGQPVTQNIQVSQDDIIEVTPLSYTVPGHAKVLISPDKMSAFIDIKNECMTTYELQDSPPTPNLVLRVKQKRKIVCPETTDSLMNLLKQHNISYGIDANAINDLVSSLKNGMVLVAKGLPPGQTIDDQVELPFEQKTNLPSSDDLTSNVDFKELGSIPSVSEGETLAIKTIGRKGEPGRTVTNQIVEAKEPVSISLMVGTGAKIVENGLKVVATTAGLPKVQKSGHTWIISVDPLLTIPGDVTVKTGNIRFKGDVNILGSVENDMSVSASGNISVAGLITKAKITAGGNVTVKGNIVNAEIISGGFNILCNNLKPLIEEFLKTLESLYVSANLMIEKLPPNSKVIFGNLLTLLIEKRFTKFGNLLNQLQKILKQSDIKLLGSHEAVIRGVVNNLTGINLLQYKTPVEFQNTIADLTSFFHYINGLTMNRTVVNIYSAINSVIKSSGDVIVTSGCVNTNIFAEGTILGSSPNLCVKFLS</sequence>
<dbReference type="AlphaFoldDB" id="F6B5B9"/>
<dbReference type="Proteomes" id="UP000009226">
    <property type="component" value="Chromosome"/>
</dbReference>
<dbReference type="Pfam" id="PF13487">
    <property type="entry name" value="HD_5"/>
    <property type="match status" value="1"/>
</dbReference>
<feature type="domain" description="HD-GYP" evidence="2">
    <location>
        <begin position="30"/>
        <end position="225"/>
    </location>
</feature>
<evidence type="ECO:0000259" key="2">
    <source>
        <dbReference type="PROSITE" id="PS51832"/>
    </source>
</evidence>
<dbReference type="Gene3D" id="1.10.3210.10">
    <property type="entry name" value="Hypothetical protein af1432"/>
    <property type="match status" value="1"/>
</dbReference>
<evidence type="ECO:0000313" key="4">
    <source>
        <dbReference type="Proteomes" id="UP000009226"/>
    </source>
</evidence>
<dbReference type="HOGENOM" id="CLU_372894_0_0_9"/>
<dbReference type="Pfam" id="PF03961">
    <property type="entry name" value="FapA"/>
    <property type="match status" value="1"/>
</dbReference>
<dbReference type="PROSITE" id="PS50889">
    <property type="entry name" value="S4"/>
    <property type="match status" value="1"/>
</dbReference>
<organism evidence="3 4">
    <name type="scientific">Desulfotomaculum nigrificans (strain DSM 14880 / VKM B-2319 / CO-1-SRB)</name>
    <name type="common">Desulfotomaculum carboxydivorans</name>
    <dbReference type="NCBI Taxonomy" id="868595"/>
    <lineage>
        <taxon>Bacteria</taxon>
        <taxon>Bacillati</taxon>
        <taxon>Bacillota</taxon>
        <taxon>Clostridia</taxon>
        <taxon>Eubacteriales</taxon>
        <taxon>Desulfotomaculaceae</taxon>
        <taxon>Desulfotomaculum</taxon>
    </lineage>
</organism>
<dbReference type="SMART" id="SM00471">
    <property type="entry name" value="HDc"/>
    <property type="match status" value="1"/>
</dbReference>
<dbReference type="InterPro" id="IPR037522">
    <property type="entry name" value="HD_GYP_dom"/>
</dbReference>
<dbReference type="CDD" id="cd00077">
    <property type="entry name" value="HDc"/>
    <property type="match status" value="1"/>
</dbReference>
<dbReference type="InterPro" id="IPR003607">
    <property type="entry name" value="HD/PDEase_dom"/>
</dbReference>